<dbReference type="EMBL" id="AP018316">
    <property type="protein sequence ID" value="BAZ87037.1"/>
    <property type="molecule type" value="Genomic_DNA"/>
</dbReference>
<dbReference type="Pfam" id="PF00069">
    <property type="entry name" value="Pkinase"/>
    <property type="match status" value="1"/>
</dbReference>
<feature type="domain" description="Protein kinase" evidence="11">
    <location>
        <begin position="10"/>
        <end position="308"/>
    </location>
</feature>
<evidence type="ECO:0000259" key="11">
    <source>
        <dbReference type="PROSITE" id="PS50011"/>
    </source>
</evidence>
<keyword evidence="5 12" id="KW-0418">Kinase</keyword>
<dbReference type="AlphaFoldDB" id="A0A1Z4V6A3"/>
<name>A0A1Z4V6A3_9CYAN</name>
<evidence type="ECO:0000256" key="6">
    <source>
        <dbReference type="ARBA" id="ARBA00022840"/>
    </source>
</evidence>
<dbReference type="KEGG" id="dcm:NIES806_32550"/>
<dbReference type="GO" id="GO:0005524">
    <property type="term" value="F:ATP binding"/>
    <property type="evidence" value="ECO:0007669"/>
    <property type="project" value="UniProtKB-UniRule"/>
</dbReference>
<organism evidence="12 13">
    <name type="scientific">Dolichospermum compactum NIES-806</name>
    <dbReference type="NCBI Taxonomy" id="1973481"/>
    <lineage>
        <taxon>Bacteria</taxon>
        <taxon>Bacillati</taxon>
        <taxon>Cyanobacteriota</taxon>
        <taxon>Cyanophyceae</taxon>
        <taxon>Nostocales</taxon>
        <taxon>Aphanizomenonaceae</taxon>
        <taxon>Dolichospermum</taxon>
        <taxon>Dolichospermum compactum</taxon>
    </lineage>
</organism>
<evidence type="ECO:0000256" key="2">
    <source>
        <dbReference type="ARBA" id="ARBA00022527"/>
    </source>
</evidence>
<keyword evidence="10" id="KW-1133">Transmembrane helix</keyword>
<evidence type="ECO:0000256" key="1">
    <source>
        <dbReference type="ARBA" id="ARBA00012513"/>
    </source>
</evidence>
<dbReference type="Gene3D" id="1.10.510.10">
    <property type="entry name" value="Transferase(Phosphotransferase) domain 1"/>
    <property type="match status" value="1"/>
</dbReference>
<protein>
    <recommendedName>
        <fullName evidence="1">non-specific serine/threonine protein kinase</fullName>
        <ecNumber evidence="1">2.7.11.1</ecNumber>
    </recommendedName>
</protein>
<evidence type="ECO:0000256" key="7">
    <source>
        <dbReference type="ARBA" id="ARBA00047899"/>
    </source>
</evidence>
<dbReference type="CDD" id="cd14014">
    <property type="entry name" value="STKc_PknB_like"/>
    <property type="match status" value="1"/>
</dbReference>
<keyword evidence="2 12" id="KW-0723">Serine/threonine-protein kinase</keyword>
<keyword evidence="4 9" id="KW-0547">Nucleotide-binding</keyword>
<evidence type="ECO:0000313" key="12">
    <source>
        <dbReference type="EMBL" id="BAZ87037.1"/>
    </source>
</evidence>
<gene>
    <name evidence="12" type="ORF">NIES806_32550</name>
</gene>
<evidence type="ECO:0000256" key="9">
    <source>
        <dbReference type="PROSITE-ProRule" id="PRU10141"/>
    </source>
</evidence>
<dbReference type="Proteomes" id="UP000218702">
    <property type="component" value="Chromosome"/>
</dbReference>
<proteinExistence type="predicted"/>
<dbReference type="GO" id="GO:0004674">
    <property type="term" value="F:protein serine/threonine kinase activity"/>
    <property type="evidence" value="ECO:0007669"/>
    <property type="project" value="UniProtKB-KW"/>
</dbReference>
<dbReference type="InterPro" id="IPR017441">
    <property type="entry name" value="Protein_kinase_ATP_BS"/>
</dbReference>
<keyword evidence="13" id="KW-1185">Reference proteome</keyword>
<keyword evidence="10" id="KW-0812">Transmembrane</keyword>
<evidence type="ECO:0000256" key="10">
    <source>
        <dbReference type="SAM" id="Phobius"/>
    </source>
</evidence>
<dbReference type="PROSITE" id="PS00107">
    <property type="entry name" value="PROTEIN_KINASE_ATP"/>
    <property type="match status" value="1"/>
</dbReference>
<dbReference type="Gene3D" id="3.40.1000.10">
    <property type="entry name" value="Mog1/PsbP, alpha/beta/alpha sandwich"/>
    <property type="match status" value="1"/>
</dbReference>
<dbReference type="PANTHER" id="PTHR24363:SF0">
    <property type="entry name" value="SERINE_THREONINE KINASE LIKE DOMAIN CONTAINING 1"/>
    <property type="match status" value="1"/>
</dbReference>
<keyword evidence="3" id="KW-0808">Transferase</keyword>
<comment type="catalytic activity">
    <reaction evidence="8">
        <text>L-seryl-[protein] + ATP = O-phospho-L-seryl-[protein] + ADP + H(+)</text>
        <dbReference type="Rhea" id="RHEA:17989"/>
        <dbReference type="Rhea" id="RHEA-COMP:9863"/>
        <dbReference type="Rhea" id="RHEA-COMP:11604"/>
        <dbReference type="ChEBI" id="CHEBI:15378"/>
        <dbReference type="ChEBI" id="CHEBI:29999"/>
        <dbReference type="ChEBI" id="CHEBI:30616"/>
        <dbReference type="ChEBI" id="CHEBI:83421"/>
        <dbReference type="ChEBI" id="CHEBI:456216"/>
        <dbReference type="EC" id="2.7.11.1"/>
    </reaction>
</comment>
<dbReference type="PANTHER" id="PTHR24363">
    <property type="entry name" value="SERINE/THREONINE PROTEIN KINASE"/>
    <property type="match status" value="1"/>
</dbReference>
<evidence type="ECO:0000256" key="8">
    <source>
        <dbReference type="ARBA" id="ARBA00048679"/>
    </source>
</evidence>
<reference evidence="12 13" key="1">
    <citation type="submission" date="2017-06" db="EMBL/GenBank/DDBJ databases">
        <title>Genome sequencing of cyanobaciteial culture collection at National Institute for Environmental Studies (NIES).</title>
        <authorList>
            <person name="Hirose Y."/>
            <person name="Shimura Y."/>
            <person name="Fujisawa T."/>
            <person name="Nakamura Y."/>
            <person name="Kawachi M."/>
        </authorList>
    </citation>
    <scope>NUCLEOTIDE SEQUENCE [LARGE SCALE GENOMIC DNA]</scope>
    <source>
        <strain evidence="12 13">NIES-806</strain>
    </source>
</reference>
<dbReference type="OrthoDB" id="468998at2"/>
<dbReference type="Gene3D" id="3.30.200.20">
    <property type="entry name" value="Phosphorylase Kinase, domain 1"/>
    <property type="match status" value="1"/>
</dbReference>
<dbReference type="SUPFAM" id="SSF56112">
    <property type="entry name" value="Protein kinase-like (PK-like)"/>
    <property type="match status" value="1"/>
</dbReference>
<accession>A0A1Z4V6A3</accession>
<keyword evidence="10" id="KW-0472">Membrane</keyword>
<evidence type="ECO:0000256" key="5">
    <source>
        <dbReference type="ARBA" id="ARBA00022777"/>
    </source>
</evidence>
<dbReference type="InterPro" id="IPR011009">
    <property type="entry name" value="Kinase-like_dom_sf"/>
</dbReference>
<evidence type="ECO:0000313" key="13">
    <source>
        <dbReference type="Proteomes" id="UP000218702"/>
    </source>
</evidence>
<feature type="transmembrane region" description="Helical" evidence="10">
    <location>
        <begin position="303"/>
        <end position="324"/>
    </location>
</feature>
<evidence type="ECO:0000256" key="3">
    <source>
        <dbReference type="ARBA" id="ARBA00022679"/>
    </source>
</evidence>
<dbReference type="InterPro" id="IPR000719">
    <property type="entry name" value="Prot_kinase_dom"/>
</dbReference>
<sequence>MIGTTIGGRYCITTRLGQGGFGTTYLAKDTQRPGSPVCVVKHFTPLTTKPEQLEKAQELFEREAGILQKLNHPQIPKLLAFFTENQQFFIVQEFIKGHDLTKELPPTSTNTNISEAFVIKLLKDILEVLEYIHGEGVIHRDLKPSNVMRQEIDNKIVIIDFGIVKPVKPINNQEDDTQIIGNELINQENGNYNPTRIGTKGYAPREQGEGKPEFNSDIFSLGMIVIEALTRMEAKDINNDNNNQEISWRYYSKIKVSDQLADILDKMVKSDHRDRYQTVTEVLTALQKISIISRKSPLLPPKIYHLFLKIAPLGLIVIIGIIVFPNRPISECDGKLATYKNKEHNIEIEYPECWFADETPISVIGIGKIVTFIQPQQKARLIISSSQYSGTLENYGEDQERMIKSNLESSNIIERSSTIIANQTGQKIIVTGKNEQQKIKNMYVMTLRNNQAYLIAYTAPIDDYDKLIKPVEDMIKSLQID</sequence>
<feature type="binding site" evidence="9">
    <location>
        <position position="41"/>
    </location>
    <ligand>
        <name>ATP</name>
        <dbReference type="ChEBI" id="CHEBI:30616"/>
    </ligand>
</feature>
<dbReference type="RefSeq" id="WP_096668853.1">
    <property type="nucleotide sequence ID" value="NZ_AP018316.1"/>
</dbReference>
<keyword evidence="6 9" id="KW-0067">ATP-binding</keyword>
<evidence type="ECO:0000256" key="4">
    <source>
        <dbReference type="ARBA" id="ARBA00022741"/>
    </source>
</evidence>
<comment type="catalytic activity">
    <reaction evidence="7">
        <text>L-threonyl-[protein] + ATP = O-phospho-L-threonyl-[protein] + ADP + H(+)</text>
        <dbReference type="Rhea" id="RHEA:46608"/>
        <dbReference type="Rhea" id="RHEA-COMP:11060"/>
        <dbReference type="Rhea" id="RHEA-COMP:11605"/>
        <dbReference type="ChEBI" id="CHEBI:15378"/>
        <dbReference type="ChEBI" id="CHEBI:30013"/>
        <dbReference type="ChEBI" id="CHEBI:30616"/>
        <dbReference type="ChEBI" id="CHEBI:61977"/>
        <dbReference type="ChEBI" id="CHEBI:456216"/>
        <dbReference type="EC" id="2.7.11.1"/>
    </reaction>
</comment>
<dbReference type="SMART" id="SM00220">
    <property type="entry name" value="S_TKc"/>
    <property type="match status" value="1"/>
</dbReference>
<dbReference type="EC" id="2.7.11.1" evidence="1"/>
<dbReference type="PROSITE" id="PS50011">
    <property type="entry name" value="PROTEIN_KINASE_DOM"/>
    <property type="match status" value="1"/>
</dbReference>